<comment type="catalytic activity">
    <reaction evidence="1">
        <text>ethanolamine = acetaldehyde + NH4(+)</text>
        <dbReference type="Rhea" id="RHEA:15313"/>
        <dbReference type="ChEBI" id="CHEBI:15343"/>
        <dbReference type="ChEBI" id="CHEBI:28938"/>
        <dbReference type="ChEBI" id="CHEBI:57603"/>
        <dbReference type="EC" id="4.3.1.7"/>
    </reaction>
</comment>
<comment type="subcellular location">
    <subcellularLocation>
        <location evidence="1">Bacterial microcompartment</location>
    </subcellularLocation>
</comment>
<dbReference type="PANTHER" id="PTHR39329">
    <property type="entry name" value="ETHANOLAMINE AMMONIA-LYASE HEAVY CHAIN"/>
    <property type="match status" value="1"/>
</dbReference>
<comment type="function">
    <text evidence="1">Catalyzes the deamination of various vicinal amino-alcohols to oxo compounds. Allows this organism to utilize ethanolamine as the sole source of nitrogen and carbon in the presence of vitamin B12.</text>
</comment>
<keyword evidence="1" id="KW-0846">Cobalamin</keyword>
<dbReference type="EC" id="4.3.1.7" evidence="1"/>
<comment type="pathway">
    <text evidence="1">Amine and polyamine degradation; ethanolamine degradation.</text>
</comment>
<dbReference type="GO" id="GO:0046336">
    <property type="term" value="P:ethanolamine catabolic process"/>
    <property type="evidence" value="ECO:0007669"/>
    <property type="project" value="UniProtKB-UniRule"/>
</dbReference>
<keyword evidence="1" id="KW-1283">Bacterial microcompartment</keyword>
<dbReference type="Pfam" id="PF06751">
    <property type="entry name" value="EutB"/>
    <property type="match status" value="1"/>
</dbReference>
<organism evidence="2 3">
    <name type="scientific">Shewanella benthica KT99</name>
    <dbReference type="NCBI Taxonomy" id="314608"/>
    <lineage>
        <taxon>Bacteria</taxon>
        <taxon>Pseudomonadati</taxon>
        <taxon>Pseudomonadota</taxon>
        <taxon>Gammaproteobacteria</taxon>
        <taxon>Alteromonadales</taxon>
        <taxon>Shewanellaceae</taxon>
        <taxon>Shewanella</taxon>
    </lineage>
</organism>
<protein>
    <recommendedName>
        <fullName evidence="1">Ethanolamine ammonia-lyase large subunit</fullName>
        <shortName evidence="1">EAL large subunit</shortName>
        <ecNumber evidence="1">4.3.1.7</ecNumber>
    </recommendedName>
</protein>
<evidence type="ECO:0000313" key="3">
    <source>
        <dbReference type="Proteomes" id="UP000005839"/>
    </source>
</evidence>
<dbReference type="Gene3D" id="2.30.170.30">
    <property type="entry name" value="ethanolamine ammonia-lyase heavy chain domain like"/>
    <property type="match status" value="1"/>
</dbReference>
<comment type="cofactor">
    <cofactor evidence="1">
        <name>adenosylcob(III)alamin</name>
        <dbReference type="ChEBI" id="CHEBI:18408"/>
    </cofactor>
    <text evidence="1">Binds between the large and small subunits.</text>
</comment>
<dbReference type="GO" id="GO:0031419">
    <property type="term" value="F:cobalamin binding"/>
    <property type="evidence" value="ECO:0007669"/>
    <property type="project" value="UniProtKB-UniRule"/>
</dbReference>
<dbReference type="InterPro" id="IPR044941">
    <property type="entry name" value="EutB_N_sf"/>
</dbReference>
<sequence length="454" mass="49784">MKLKTSLFGQSYQFGDVKEVLAKASELRSGDVLAGVAAETSQERVAAKYVLSEMTLNDLRENPVVDYEADIITRIDQDSVNKSVFEEIKNWSVSELREYILSDTPTHEEFERLRKGLTAEMVSAVAKLSSNSDLMYGGKKLTVITKANATVGLPGHFSCRLQPNDTRDNISSMMAQIYEGLSFGCGDAVIGVNPVTDSVENTTQMLNAIQDVINKFDIPTQPCVLSHISTQMEAVRKGAPAGLLFQSIAGSEKGLTEFGVTVDMLDEAYEIGKQYSNIAGENMMYFETGQGSALSANAHNGADQMTMEARCYALARRYKPHLVNTVVGFIGPEYLYNHQQIIRAGLEDHFMGKLSGMPMGVDACYTNHADTDQNSNENLLVLLAASGVNFVIGMSMGDDIMLNYQTTAFHDTATARQLLNLRPAPEFEAWMETMGLMENGRLTAKAGDPSIFFN</sequence>
<dbReference type="Gene3D" id="1.10.220.70">
    <property type="entry name" value="lyase"/>
    <property type="match status" value="1"/>
</dbReference>
<dbReference type="GO" id="GO:0006520">
    <property type="term" value="P:amino acid metabolic process"/>
    <property type="evidence" value="ECO:0007669"/>
    <property type="project" value="InterPro"/>
</dbReference>
<dbReference type="AlphaFoldDB" id="A9D3A5"/>
<name>A9D3A5_9GAMM</name>
<dbReference type="Gene3D" id="3.20.20.70">
    <property type="entry name" value="Aldolase class I"/>
    <property type="match status" value="1"/>
</dbReference>
<dbReference type="GO" id="GO:0009350">
    <property type="term" value="C:ethanolamine ammonia-lyase complex"/>
    <property type="evidence" value="ECO:0007669"/>
    <property type="project" value="UniProtKB-UniRule"/>
</dbReference>
<feature type="binding site" evidence="1">
    <location>
        <position position="295"/>
    </location>
    <ligand>
        <name>adenosylcob(III)alamin</name>
        <dbReference type="ChEBI" id="CHEBI:18408"/>
    </ligand>
</feature>
<dbReference type="RefSeq" id="WP_005497784.1">
    <property type="nucleotide sequence ID" value="NZ_ABIC01000008.1"/>
</dbReference>
<dbReference type="GO" id="GO:0008851">
    <property type="term" value="F:ethanolamine ammonia-lyase activity"/>
    <property type="evidence" value="ECO:0007669"/>
    <property type="project" value="UniProtKB-UniRule"/>
</dbReference>
<dbReference type="PANTHER" id="PTHR39329:SF1">
    <property type="entry name" value="ETHANOLAMINE AMMONIA-LYASE LARGE SUBUNIT"/>
    <property type="match status" value="1"/>
</dbReference>
<dbReference type="InterPro" id="IPR013785">
    <property type="entry name" value="Aldolase_TIM"/>
</dbReference>
<dbReference type="UniPathway" id="UPA00560"/>
<feature type="binding site" evidence="1">
    <location>
        <begin position="160"/>
        <end position="162"/>
    </location>
    <ligand>
        <name>substrate</name>
    </ligand>
</feature>
<comment type="subunit">
    <text evidence="1">The basic unit is a heterodimer which dimerizes to form tetramers. The heterotetramers trimerize; 6 large subunits form a core ring with 6 small subunits projecting outwards.</text>
</comment>
<feature type="binding site" evidence="1">
    <location>
        <position position="287"/>
    </location>
    <ligand>
        <name>substrate</name>
    </ligand>
</feature>
<accession>A9D3A5</accession>
<dbReference type="EMBL" id="ABIC01000008">
    <property type="protein sequence ID" value="EDQ01647.1"/>
    <property type="molecule type" value="Genomic_DNA"/>
</dbReference>
<reference evidence="2 3" key="1">
    <citation type="submission" date="2007-10" db="EMBL/GenBank/DDBJ databases">
        <authorList>
            <person name="Yayanos A."/>
            <person name="Ferriera S."/>
            <person name="Johnson J."/>
            <person name="Kravitz S."/>
            <person name="Halpern A."/>
            <person name="Remington K."/>
            <person name="Beeson K."/>
            <person name="Tran B."/>
            <person name="Rogers Y.-H."/>
            <person name="Friedman R."/>
            <person name="Venter J.C."/>
        </authorList>
    </citation>
    <scope>NUCLEOTIDE SEQUENCE [LARGE SCALE GENOMIC DNA]</scope>
    <source>
        <strain evidence="2 3">KT99</strain>
    </source>
</reference>
<keyword evidence="1 2" id="KW-0456">Lyase</keyword>
<dbReference type="GO" id="GO:0031471">
    <property type="term" value="C:ethanolamine degradation polyhedral organelle"/>
    <property type="evidence" value="ECO:0007669"/>
    <property type="project" value="UniProtKB-UniRule"/>
</dbReference>
<comment type="similarity">
    <text evidence="1">Belongs to the EutB family.</text>
</comment>
<feature type="binding site" evidence="1">
    <location>
        <position position="193"/>
    </location>
    <ligand>
        <name>substrate</name>
    </ligand>
</feature>
<dbReference type="Proteomes" id="UP000005839">
    <property type="component" value="Unassembled WGS sequence"/>
</dbReference>
<dbReference type="PIRSF" id="PIRSF018788">
    <property type="entry name" value="EutB"/>
    <property type="match status" value="1"/>
</dbReference>
<proteinExistence type="inferred from homology"/>
<dbReference type="NCBIfam" id="NF011649">
    <property type="entry name" value="PRK15067.1"/>
    <property type="match status" value="1"/>
</dbReference>
<dbReference type="InterPro" id="IPR044939">
    <property type="entry name" value="EutB_dom_2_sf"/>
</dbReference>
<feature type="binding site" evidence="1">
    <location>
        <position position="401"/>
    </location>
    <ligand>
        <name>adenosylcob(III)alamin</name>
        <dbReference type="ChEBI" id="CHEBI:18408"/>
    </ligand>
</feature>
<evidence type="ECO:0000313" key="2">
    <source>
        <dbReference type="EMBL" id="EDQ01647.1"/>
    </source>
</evidence>
<comment type="caution">
    <text evidence="2">The sequence shown here is derived from an EMBL/GenBank/DDBJ whole genome shotgun (WGS) entry which is preliminary data.</text>
</comment>
<dbReference type="HAMAP" id="MF_00861">
    <property type="entry name" value="EutB"/>
    <property type="match status" value="1"/>
</dbReference>
<keyword evidence="1" id="KW-0170">Cobalt</keyword>
<keyword evidence="3" id="KW-1185">Reference proteome</keyword>
<feature type="binding site" evidence="1">
    <location>
        <position position="194"/>
    </location>
    <ligand>
        <name>adenosylcob(III)alamin</name>
        <dbReference type="ChEBI" id="CHEBI:18408"/>
    </ligand>
</feature>
<gene>
    <name evidence="1" type="primary">eutB</name>
    <name evidence="2" type="ORF">KT99_16309</name>
</gene>
<evidence type="ECO:0000256" key="1">
    <source>
        <dbReference type="HAMAP-Rule" id="MF_00861"/>
    </source>
</evidence>
<dbReference type="GO" id="GO:0005829">
    <property type="term" value="C:cytosol"/>
    <property type="evidence" value="ECO:0007669"/>
    <property type="project" value="TreeGrafter"/>
</dbReference>
<dbReference type="STRING" id="314608.KT99_16309"/>
<dbReference type="FunFam" id="3.20.20.70:FF:000055">
    <property type="entry name" value="Ethanolamine ammonia-lyase heavy chain"/>
    <property type="match status" value="1"/>
</dbReference>
<feature type="binding site" evidence="1">
    <location>
        <position position="362"/>
    </location>
    <ligand>
        <name>substrate</name>
    </ligand>
</feature>
<dbReference type="InterPro" id="IPR010628">
    <property type="entry name" value="EutB"/>
</dbReference>
<feature type="binding site" evidence="1">
    <location>
        <position position="246"/>
    </location>
    <ligand>
        <name>adenosylcob(III)alamin</name>
        <dbReference type="ChEBI" id="CHEBI:18408"/>
    </ligand>
</feature>